<keyword evidence="2" id="KW-1185">Reference proteome</keyword>
<reference evidence="1 2" key="1">
    <citation type="journal article" date="2019" name="Int. J. Syst. Evol. Microbiol.">
        <title>The Global Catalogue of Microorganisms (GCM) 10K type strain sequencing project: providing services to taxonomists for standard genome sequencing and annotation.</title>
        <authorList>
            <consortium name="The Broad Institute Genomics Platform"/>
            <consortium name="The Broad Institute Genome Sequencing Center for Infectious Disease"/>
            <person name="Wu L."/>
            <person name="Ma J."/>
        </authorList>
    </citation>
    <scope>NUCLEOTIDE SEQUENCE [LARGE SCALE GENOMIC DNA]</scope>
    <source>
        <strain evidence="1 2">JCM 16013</strain>
    </source>
</reference>
<proteinExistence type="predicted"/>
<gene>
    <name evidence="1" type="ORF">GCM10009838_71930</name>
</gene>
<dbReference type="Proteomes" id="UP001499854">
    <property type="component" value="Unassembled WGS sequence"/>
</dbReference>
<dbReference type="EMBL" id="BAAAQM010000057">
    <property type="protein sequence ID" value="GAA1996460.1"/>
    <property type="molecule type" value="Genomic_DNA"/>
</dbReference>
<accession>A0ABN2T1I5</accession>
<protein>
    <submittedName>
        <fullName evidence="1">Uncharacterized protein</fullName>
    </submittedName>
</protein>
<name>A0ABN2T1I5_9ACTN</name>
<evidence type="ECO:0000313" key="2">
    <source>
        <dbReference type="Proteomes" id="UP001499854"/>
    </source>
</evidence>
<dbReference type="RefSeq" id="WP_344661643.1">
    <property type="nucleotide sequence ID" value="NZ_BAAAQM010000057.1"/>
</dbReference>
<sequence>MINYTPEEVRALTEERFASPGAVEPFRCPACGEMDVRIRQYASTHGEVTKTMGYAWCRASRHFTGWTSMYSEDLDDFLVKLPEEQQARFRELSLEGDLDGMFEFLDSVS</sequence>
<comment type="caution">
    <text evidence="1">The sequence shown here is derived from an EMBL/GenBank/DDBJ whole genome shotgun (WGS) entry which is preliminary data.</text>
</comment>
<organism evidence="1 2">
    <name type="scientific">Catenulispora subtropica</name>
    <dbReference type="NCBI Taxonomy" id="450798"/>
    <lineage>
        <taxon>Bacteria</taxon>
        <taxon>Bacillati</taxon>
        <taxon>Actinomycetota</taxon>
        <taxon>Actinomycetes</taxon>
        <taxon>Catenulisporales</taxon>
        <taxon>Catenulisporaceae</taxon>
        <taxon>Catenulispora</taxon>
    </lineage>
</organism>
<evidence type="ECO:0000313" key="1">
    <source>
        <dbReference type="EMBL" id="GAA1996460.1"/>
    </source>
</evidence>